<evidence type="ECO:0000256" key="1">
    <source>
        <dbReference type="ARBA" id="ARBA00022737"/>
    </source>
</evidence>
<dbReference type="Pfam" id="PF24883">
    <property type="entry name" value="NPHP3_N"/>
    <property type="match status" value="1"/>
</dbReference>
<comment type="caution">
    <text evidence="3">The sequence shown here is derived from an EMBL/GenBank/DDBJ whole genome shotgun (WGS) entry which is preliminary data.</text>
</comment>
<dbReference type="PANTHER" id="PTHR10039">
    <property type="entry name" value="AMELOGENIN"/>
    <property type="match status" value="1"/>
</dbReference>
<proteinExistence type="predicted"/>
<dbReference type="PANTHER" id="PTHR10039:SF17">
    <property type="entry name" value="FUNGAL STAND N-TERMINAL GOODBYE DOMAIN-CONTAINING PROTEIN-RELATED"/>
    <property type="match status" value="1"/>
</dbReference>
<dbReference type="OrthoDB" id="3018304at2759"/>
<evidence type="ECO:0000313" key="3">
    <source>
        <dbReference type="EMBL" id="KAF9454234.1"/>
    </source>
</evidence>
<dbReference type="InterPro" id="IPR056884">
    <property type="entry name" value="NPHP3-like_N"/>
</dbReference>
<dbReference type="Gene3D" id="3.40.50.300">
    <property type="entry name" value="P-loop containing nucleotide triphosphate hydrolases"/>
    <property type="match status" value="1"/>
</dbReference>
<dbReference type="AlphaFoldDB" id="A0A9P5XNU8"/>
<keyword evidence="1" id="KW-0677">Repeat</keyword>
<organism evidence="3 4">
    <name type="scientific">Macrolepiota fuliginosa MF-IS2</name>
    <dbReference type="NCBI Taxonomy" id="1400762"/>
    <lineage>
        <taxon>Eukaryota</taxon>
        <taxon>Fungi</taxon>
        <taxon>Dikarya</taxon>
        <taxon>Basidiomycota</taxon>
        <taxon>Agaricomycotina</taxon>
        <taxon>Agaricomycetes</taxon>
        <taxon>Agaricomycetidae</taxon>
        <taxon>Agaricales</taxon>
        <taxon>Agaricineae</taxon>
        <taxon>Agaricaceae</taxon>
        <taxon>Macrolepiota</taxon>
    </lineage>
</organism>
<accession>A0A9P5XNU8</accession>
<dbReference type="Proteomes" id="UP000807342">
    <property type="component" value="Unassembled WGS sequence"/>
</dbReference>
<dbReference type="InterPro" id="IPR027417">
    <property type="entry name" value="P-loop_NTPase"/>
</dbReference>
<sequence length="633" mass="71423">MRVTTTALFAQACRYSTIGHQRLNNVLMFGSSLPPLLHQASCTSSIPRLVPPDMNMSRPPVPASAPKRFIVPIQKQQDLESGRRALTHLDTKRASDAVVGLDEYNDRRQLPKCHPGTHKDLWERITDWRTKRNEEKMFWILGTVGVGKSTVAQAVAEECRATGTLFAAFFFPRFDPCDIRRCLIPTLAFQFATQRPDYKQLVINSLAENPNLLSEDLCSQFTKLIARPLRILKVHGVFGSRESLAVVIIDGPDSCQDIEAQHEFTKLLRFINDRSGNNSELPILCMICSRPESYLKTLFFGFDNCIRKELLVDDDNAKNDVGRFLLNGFAEIRQRFPESFDNKNEEWPLPDDSQRLHKEALGHFAFASIVLNYVGDVKKHDPRNRLTTCLRSISTTSPKVENPSTNSPRSIIASPKVENPFRALYKHYDTILSTVPKHSLDARRILGFCALYPGNGLSTSDIGNFLGLDGNTFYSAVEKLHSVLAIPKSPDTIAGIVQFYNTSFPRFLLHSQEFTKDLPEIHADIAIRAIKWYNLWIEKDCILEDKSMCSFDPPQATWELSTLDKVGPFSAGICWEACCRVSGPNVTRILEALSTFNFCHLTQENSRDARGLTKLINWLFSVSVDTYSVALLV</sequence>
<name>A0A9P5XNU8_9AGAR</name>
<reference evidence="3" key="1">
    <citation type="submission" date="2020-11" db="EMBL/GenBank/DDBJ databases">
        <authorList>
            <consortium name="DOE Joint Genome Institute"/>
            <person name="Ahrendt S."/>
            <person name="Riley R."/>
            <person name="Andreopoulos W."/>
            <person name="Labutti K."/>
            <person name="Pangilinan J."/>
            <person name="Ruiz-Duenas F.J."/>
            <person name="Barrasa J.M."/>
            <person name="Sanchez-Garcia M."/>
            <person name="Camarero S."/>
            <person name="Miyauchi S."/>
            <person name="Serrano A."/>
            <person name="Linde D."/>
            <person name="Babiker R."/>
            <person name="Drula E."/>
            <person name="Ayuso-Fernandez I."/>
            <person name="Pacheco R."/>
            <person name="Padilla G."/>
            <person name="Ferreira P."/>
            <person name="Barriuso J."/>
            <person name="Kellner H."/>
            <person name="Castanera R."/>
            <person name="Alfaro M."/>
            <person name="Ramirez L."/>
            <person name="Pisabarro A.G."/>
            <person name="Kuo A."/>
            <person name="Tritt A."/>
            <person name="Lipzen A."/>
            <person name="He G."/>
            <person name="Yan M."/>
            <person name="Ng V."/>
            <person name="Cullen D."/>
            <person name="Martin F."/>
            <person name="Rosso M.-N."/>
            <person name="Henrissat B."/>
            <person name="Hibbett D."/>
            <person name="Martinez A.T."/>
            <person name="Grigoriev I.V."/>
        </authorList>
    </citation>
    <scope>NUCLEOTIDE SEQUENCE</scope>
    <source>
        <strain evidence="3">MF-IS2</strain>
    </source>
</reference>
<evidence type="ECO:0000259" key="2">
    <source>
        <dbReference type="Pfam" id="PF24883"/>
    </source>
</evidence>
<feature type="domain" description="Nephrocystin 3-like N-terminal" evidence="2">
    <location>
        <begin position="124"/>
        <end position="290"/>
    </location>
</feature>
<evidence type="ECO:0000313" key="4">
    <source>
        <dbReference type="Proteomes" id="UP000807342"/>
    </source>
</evidence>
<keyword evidence="4" id="KW-1185">Reference proteome</keyword>
<gene>
    <name evidence="3" type="ORF">P691DRAFT_442954</name>
</gene>
<dbReference type="SUPFAM" id="SSF52540">
    <property type="entry name" value="P-loop containing nucleoside triphosphate hydrolases"/>
    <property type="match status" value="1"/>
</dbReference>
<dbReference type="EMBL" id="MU151055">
    <property type="protein sequence ID" value="KAF9454234.1"/>
    <property type="molecule type" value="Genomic_DNA"/>
</dbReference>
<protein>
    <recommendedName>
        <fullName evidence="2">Nephrocystin 3-like N-terminal domain-containing protein</fullName>
    </recommendedName>
</protein>